<dbReference type="GO" id="GO:0005524">
    <property type="term" value="F:ATP binding"/>
    <property type="evidence" value="ECO:0007669"/>
    <property type="project" value="InterPro"/>
</dbReference>
<dbReference type="EMBL" id="CM004401">
    <property type="protein sequence ID" value="OAY28004.1"/>
    <property type="molecule type" value="Genomic_DNA"/>
</dbReference>
<gene>
    <name evidence="9" type="ORF">MANES_15G033300v8</name>
</gene>
<comment type="caution">
    <text evidence="9">The sequence shown here is derived from an EMBL/GenBank/DDBJ whole genome shotgun (WGS) entry which is preliminary data.</text>
</comment>
<feature type="region of interest" description="Disordered" evidence="7">
    <location>
        <begin position="479"/>
        <end position="518"/>
    </location>
</feature>
<dbReference type="InterPro" id="IPR000719">
    <property type="entry name" value="Prot_kinase_dom"/>
</dbReference>
<evidence type="ECO:0000259" key="8">
    <source>
        <dbReference type="PROSITE" id="PS50011"/>
    </source>
</evidence>
<dbReference type="PANTHER" id="PTHR24359">
    <property type="entry name" value="SERINE/THREONINE-PROTEIN KINASE SBK1"/>
    <property type="match status" value="1"/>
</dbReference>
<dbReference type="AlphaFoldDB" id="A0A2C9UCJ6"/>
<keyword evidence="2" id="KW-0433">Leucine-rich repeat</keyword>
<dbReference type="OMA" id="GMMLQDH"/>
<dbReference type="InterPro" id="IPR032675">
    <property type="entry name" value="LRR_dom_sf"/>
</dbReference>
<dbReference type="PANTHER" id="PTHR24359:SF1">
    <property type="entry name" value="INHIBITOR OF NUCLEAR FACTOR KAPPA-B KINASE EPSILON SUBUNIT HOMOLOG 1-RELATED"/>
    <property type="match status" value="1"/>
</dbReference>
<evidence type="ECO:0000256" key="6">
    <source>
        <dbReference type="ARBA" id="ARBA00023136"/>
    </source>
</evidence>
<comment type="subcellular location">
    <subcellularLocation>
        <location evidence="1">Membrane</location>
    </subcellularLocation>
</comment>
<dbReference type="GO" id="GO:0016020">
    <property type="term" value="C:membrane"/>
    <property type="evidence" value="ECO:0007669"/>
    <property type="project" value="UniProtKB-SubCell"/>
</dbReference>
<feature type="region of interest" description="Disordered" evidence="7">
    <location>
        <begin position="1"/>
        <end position="31"/>
    </location>
</feature>
<evidence type="ECO:0000256" key="2">
    <source>
        <dbReference type="ARBA" id="ARBA00022614"/>
    </source>
</evidence>
<keyword evidence="10" id="KW-1185">Reference proteome</keyword>
<dbReference type="PROSITE" id="PS51450">
    <property type="entry name" value="LRR"/>
    <property type="match status" value="2"/>
</dbReference>
<evidence type="ECO:0000313" key="9">
    <source>
        <dbReference type="EMBL" id="OAY28004.1"/>
    </source>
</evidence>
<organism evidence="9 10">
    <name type="scientific">Manihot esculenta</name>
    <name type="common">Cassava</name>
    <name type="synonym">Jatropha manihot</name>
    <dbReference type="NCBI Taxonomy" id="3983"/>
    <lineage>
        <taxon>Eukaryota</taxon>
        <taxon>Viridiplantae</taxon>
        <taxon>Streptophyta</taxon>
        <taxon>Embryophyta</taxon>
        <taxon>Tracheophyta</taxon>
        <taxon>Spermatophyta</taxon>
        <taxon>Magnoliopsida</taxon>
        <taxon>eudicotyledons</taxon>
        <taxon>Gunneridae</taxon>
        <taxon>Pentapetalae</taxon>
        <taxon>rosids</taxon>
        <taxon>fabids</taxon>
        <taxon>Malpighiales</taxon>
        <taxon>Euphorbiaceae</taxon>
        <taxon>Crotonoideae</taxon>
        <taxon>Manihoteae</taxon>
        <taxon>Manihot</taxon>
    </lineage>
</organism>
<protein>
    <recommendedName>
        <fullName evidence="8">Protein kinase domain-containing protein</fullName>
    </recommendedName>
</protein>
<dbReference type="InterPro" id="IPR011009">
    <property type="entry name" value="Kinase-like_dom_sf"/>
</dbReference>
<dbReference type="PRINTS" id="PR00019">
    <property type="entry name" value="LEURICHRPT"/>
</dbReference>
<dbReference type="PROSITE" id="PS00108">
    <property type="entry name" value="PROTEIN_KINASE_ST"/>
    <property type="match status" value="1"/>
</dbReference>
<keyword evidence="4" id="KW-0677">Repeat</keyword>
<dbReference type="Proteomes" id="UP000091857">
    <property type="component" value="Chromosome 15"/>
</dbReference>
<dbReference type="InterPro" id="IPR008271">
    <property type="entry name" value="Ser/Thr_kinase_AS"/>
</dbReference>
<accession>A0A2C9UCJ6</accession>
<evidence type="ECO:0000256" key="5">
    <source>
        <dbReference type="ARBA" id="ARBA00022989"/>
    </source>
</evidence>
<evidence type="ECO:0000256" key="1">
    <source>
        <dbReference type="ARBA" id="ARBA00004370"/>
    </source>
</evidence>
<dbReference type="OrthoDB" id="1394818at2759"/>
<evidence type="ECO:0000256" key="4">
    <source>
        <dbReference type="ARBA" id="ARBA00022737"/>
    </source>
</evidence>
<dbReference type="Gramene" id="Manes.15G033300.3.v8.1">
    <property type="protein sequence ID" value="Manes.15G033300.3.v8.1.CDS"/>
    <property type="gene ID" value="Manes.15G033300.v8.1"/>
</dbReference>
<keyword evidence="3" id="KW-0812">Transmembrane</keyword>
<dbReference type="Gene3D" id="3.80.10.10">
    <property type="entry name" value="Ribonuclease Inhibitor"/>
    <property type="match status" value="1"/>
</dbReference>
<dbReference type="Gene3D" id="1.10.510.10">
    <property type="entry name" value="Transferase(Phosphotransferase) domain 1"/>
    <property type="match status" value="1"/>
</dbReference>
<proteinExistence type="predicted"/>
<name>A0A2C9UCJ6_MANES</name>
<dbReference type="GO" id="GO:0004674">
    <property type="term" value="F:protein serine/threonine kinase activity"/>
    <property type="evidence" value="ECO:0000318"/>
    <property type="project" value="GO_Central"/>
</dbReference>
<dbReference type="FunFam" id="1.10.510.10:FF:000988">
    <property type="entry name" value="Leucine-rich repeat protein kinase family protein"/>
    <property type="match status" value="1"/>
</dbReference>
<evidence type="ECO:0000313" key="10">
    <source>
        <dbReference type="Proteomes" id="UP000091857"/>
    </source>
</evidence>
<dbReference type="Gramene" id="Manes.15G033300.4.v8.1">
    <property type="protein sequence ID" value="Manes.15G033300.4.v8.1.CDS"/>
    <property type="gene ID" value="Manes.15G033300.v8.1"/>
</dbReference>
<dbReference type="SMART" id="SM00364">
    <property type="entry name" value="LRR_BAC"/>
    <property type="match status" value="3"/>
</dbReference>
<evidence type="ECO:0000256" key="7">
    <source>
        <dbReference type="SAM" id="MobiDB-lite"/>
    </source>
</evidence>
<keyword evidence="5" id="KW-1133">Transmembrane helix</keyword>
<feature type="domain" description="Protein kinase" evidence="8">
    <location>
        <begin position="811"/>
        <end position="1138"/>
    </location>
</feature>
<dbReference type="SUPFAM" id="SSF52047">
    <property type="entry name" value="RNI-like"/>
    <property type="match status" value="1"/>
</dbReference>
<dbReference type="InterPro" id="IPR003591">
    <property type="entry name" value="Leu-rich_rpt_typical-subtyp"/>
</dbReference>
<dbReference type="Pfam" id="PF14381">
    <property type="entry name" value="EDR1_CTR1_ARMC3_pept"/>
    <property type="match status" value="1"/>
</dbReference>
<reference evidence="10" key="1">
    <citation type="journal article" date="2016" name="Nat. Biotechnol.">
        <title>Sequencing wild and cultivated cassava and related species reveals extensive interspecific hybridization and genetic diversity.</title>
        <authorList>
            <person name="Bredeson J.V."/>
            <person name="Lyons J.B."/>
            <person name="Prochnik S.E."/>
            <person name="Wu G.A."/>
            <person name="Ha C.M."/>
            <person name="Edsinger-Gonzales E."/>
            <person name="Grimwood J."/>
            <person name="Schmutz J."/>
            <person name="Rabbi I.Y."/>
            <person name="Egesi C."/>
            <person name="Nauluvula P."/>
            <person name="Lebot V."/>
            <person name="Ndunguru J."/>
            <person name="Mkamilo G."/>
            <person name="Bart R.S."/>
            <person name="Setter T.L."/>
            <person name="Gleadow R.M."/>
            <person name="Kulakow P."/>
            <person name="Ferguson M.E."/>
            <person name="Rounsley S."/>
            <person name="Rokhsar D.S."/>
        </authorList>
    </citation>
    <scope>NUCLEOTIDE SEQUENCE [LARGE SCALE GENOMIC DNA]</scope>
    <source>
        <strain evidence="10">cv. AM560-2</strain>
    </source>
</reference>
<feature type="compositionally biased region" description="Polar residues" evidence="7">
    <location>
        <begin position="1"/>
        <end position="15"/>
    </location>
</feature>
<dbReference type="PROSITE" id="PS50011">
    <property type="entry name" value="PROTEIN_KINASE_DOM"/>
    <property type="match status" value="1"/>
</dbReference>
<dbReference type="SMART" id="SM00220">
    <property type="entry name" value="S_TKc"/>
    <property type="match status" value="1"/>
</dbReference>
<dbReference type="SMART" id="SM00365">
    <property type="entry name" value="LRR_SD22"/>
    <property type="match status" value="3"/>
</dbReference>
<dbReference type="SUPFAM" id="SSF56112">
    <property type="entry name" value="Protein kinase-like (PK-like)"/>
    <property type="match status" value="1"/>
</dbReference>
<dbReference type="InterPro" id="IPR001611">
    <property type="entry name" value="Leu-rich_rpt"/>
</dbReference>
<sequence length="1138" mass="126466">MQLSVRTETNSNAIQNLEDPGSPKSTLAEANSSSATAALVAADDEDNNKTDDNLADELVLDVRGKTLEFDLLEKVDDSVEGLYLYKNAFSLVPRSVGRLGKLRTLKFFGNELNLFPLEFGNLVGLERLQVKVSSPELNGLSLNKLRGLKELELSKAPPRPSVFTILSEIAGLKCLTKLSVCHFSIRYLPPEIGCLNGLEYLDLSFNKIKTLPIEISNLNALISLIVANNKLVELPSRLSLLQRLENLDLSSNRLTSLGSLQLDLMHNLQNLNLQYNKLLSCSQIPAWICCNLEGNGKDLSNDDFISSSVEMDVYETSIQSDDRTFKCNGSVNPTSSILTGSLSSSRCFATRRSCKRWRRRHFLQQRARQGRLNNSRKWKGDSCAELLTQKESDNCNPNNLNLLPSENCEEGTSDVIGLDDDNEDKVVNSGEIEAANSHLSGDSDRICSKRGFHIENCSSDLKTIGKGGEDESCVHENSLSLTRNGAGGEDEGSSSEKPNFNFKSKRHSDRDLDNPKPCKCQRPTGDGACLSRKYSNLSFCSIEDHIPDGFYDAGRDRPFMSLGSYEQILHLDSREVILLDREKDEKLDATVLSAQALVCRLKRLNGFVKERNKVAVDNLQIASLLALFVSDHFGGSDRTSTVERTRKDVSGSNYRKPFVCTCSTGNNDDMNATTKHILGISEDIIFSDLCEKSLHSVKARRNSIVVPLGNLQFGVCRHRALLMKYLCDRMEPPVPCELVRGYLDFVPHAWNTILIKKGDSWVRMLVDACRPLDIREETDPEYICRYIPLSRIKISLSTEDKPGPGCSITSFSTCDELEKTASSTIIECKLGSVEAAAKVRSLEICGTSADEIRSFEYNCIGEVRILGALKHPCIVELYGHQISSKWVQSEDGKPERQILRSVILMEHVKGGSLKSYVEKMSKAGEKHVPVDLALCIARDVACALAELHSKHIIHRDVKSENILIDLDSTRADAMPLVKLCDFDRAVPLRSFLHTCCIAHKGIPPPDVCVGTPRWMAPEVLHAMHKRNLYGLEVDIWSYGCLLLELLTLRVPYSGLSEFHINDLLQMGKRPPLTDELETLVSMNESGGTHSDSDVAGPEADLEKLKFLVDLFLRCTEGNPSNRPAATEIYELLMVHTNT</sequence>
<keyword evidence="6" id="KW-0472">Membrane</keyword>
<dbReference type="SMART" id="SM00369">
    <property type="entry name" value="LRR_TYP"/>
    <property type="match status" value="5"/>
</dbReference>
<dbReference type="Pfam" id="PF00069">
    <property type="entry name" value="Pkinase"/>
    <property type="match status" value="1"/>
</dbReference>
<evidence type="ECO:0000256" key="3">
    <source>
        <dbReference type="ARBA" id="ARBA00022692"/>
    </source>
</evidence>
<dbReference type="InterPro" id="IPR055164">
    <property type="entry name" value="EDR1/CTR1/ARMC3-like_pept-like"/>
</dbReference>